<evidence type="ECO:0000256" key="9">
    <source>
        <dbReference type="SAM" id="MobiDB-lite"/>
    </source>
</evidence>
<dbReference type="InterPro" id="IPR011054">
    <property type="entry name" value="Rudment_hybrid_motif"/>
</dbReference>
<dbReference type="Pfam" id="PF00289">
    <property type="entry name" value="Biotin_carb_N"/>
    <property type="match status" value="1"/>
</dbReference>
<accession>A0A1H1X3Q2</accession>
<dbReference type="PROSITE" id="PS00866">
    <property type="entry name" value="CPSASE_1"/>
    <property type="match status" value="1"/>
</dbReference>
<dbReference type="InterPro" id="IPR016185">
    <property type="entry name" value="PreATP-grasp_dom_sf"/>
</dbReference>
<keyword evidence="14" id="KW-1185">Reference proteome</keyword>
<name>A0A1H1X3Q2_9MICO</name>
<feature type="domain" description="Biotin carboxylation" evidence="12">
    <location>
        <begin position="16"/>
        <end position="470"/>
    </location>
</feature>
<dbReference type="GO" id="GO:0046872">
    <property type="term" value="F:metal ion binding"/>
    <property type="evidence" value="ECO:0007669"/>
    <property type="project" value="InterPro"/>
</dbReference>
<dbReference type="PROSITE" id="PS50975">
    <property type="entry name" value="ATP_GRASP"/>
    <property type="match status" value="1"/>
</dbReference>
<dbReference type="InterPro" id="IPR005481">
    <property type="entry name" value="BC-like_N"/>
</dbReference>
<evidence type="ECO:0000313" key="14">
    <source>
        <dbReference type="Proteomes" id="UP000181956"/>
    </source>
</evidence>
<organism evidence="13 14">
    <name type="scientific">Microterricola viridarii</name>
    <dbReference type="NCBI Taxonomy" id="412690"/>
    <lineage>
        <taxon>Bacteria</taxon>
        <taxon>Bacillati</taxon>
        <taxon>Actinomycetota</taxon>
        <taxon>Actinomycetes</taxon>
        <taxon>Micrococcales</taxon>
        <taxon>Microbacteriaceae</taxon>
        <taxon>Microterricola</taxon>
    </lineage>
</organism>
<dbReference type="InterPro" id="IPR011764">
    <property type="entry name" value="Biotin_carboxylation_dom"/>
</dbReference>
<dbReference type="FunFam" id="3.40.50.20:FF:000010">
    <property type="entry name" value="Propionyl-CoA carboxylase subunit alpha"/>
    <property type="match status" value="1"/>
</dbReference>
<feature type="domain" description="Lipoyl-binding" evidence="10">
    <location>
        <begin position="682"/>
        <end position="756"/>
    </location>
</feature>
<protein>
    <recommendedName>
        <fullName evidence="2">biotin carboxylase</fullName>
        <ecNumber evidence="2">6.3.4.14</ecNumber>
    </recommendedName>
</protein>
<evidence type="ECO:0000256" key="6">
    <source>
        <dbReference type="ARBA" id="ARBA00023267"/>
    </source>
</evidence>
<evidence type="ECO:0000256" key="2">
    <source>
        <dbReference type="ARBA" id="ARBA00013263"/>
    </source>
</evidence>
<gene>
    <name evidence="13" type="ORF">SAMN04489834_2694</name>
</gene>
<dbReference type="Pfam" id="PF02786">
    <property type="entry name" value="CPSase_L_D2"/>
    <property type="match status" value="1"/>
</dbReference>
<evidence type="ECO:0000313" key="13">
    <source>
        <dbReference type="EMBL" id="SDT03948.1"/>
    </source>
</evidence>
<reference evidence="14" key="1">
    <citation type="submission" date="2016-10" db="EMBL/GenBank/DDBJ databases">
        <authorList>
            <person name="Varghese N."/>
            <person name="Submissions S."/>
        </authorList>
    </citation>
    <scope>NUCLEOTIDE SEQUENCE [LARGE SCALE GENOMIC DNA]</scope>
    <source>
        <strain evidence="14">DSM 21772</strain>
    </source>
</reference>
<comment type="cofactor">
    <cofactor evidence="1">
        <name>biotin</name>
        <dbReference type="ChEBI" id="CHEBI:57586"/>
    </cofactor>
</comment>
<dbReference type="Proteomes" id="UP000181956">
    <property type="component" value="Chromosome I"/>
</dbReference>
<dbReference type="InterPro" id="IPR011053">
    <property type="entry name" value="Single_hybrid_motif"/>
</dbReference>
<dbReference type="SUPFAM" id="SSF51246">
    <property type="entry name" value="Rudiment single hybrid motif"/>
    <property type="match status" value="1"/>
</dbReference>
<dbReference type="SUPFAM" id="SSF51230">
    <property type="entry name" value="Single hybrid motif"/>
    <property type="match status" value="1"/>
</dbReference>
<dbReference type="InterPro" id="IPR050856">
    <property type="entry name" value="Biotin_carboxylase_complex"/>
</dbReference>
<dbReference type="EMBL" id="LT629742">
    <property type="protein sequence ID" value="SDT03948.1"/>
    <property type="molecule type" value="Genomic_DNA"/>
</dbReference>
<evidence type="ECO:0000256" key="8">
    <source>
        <dbReference type="PROSITE-ProRule" id="PRU00409"/>
    </source>
</evidence>
<dbReference type="Gene3D" id="2.40.50.100">
    <property type="match status" value="1"/>
</dbReference>
<dbReference type="SUPFAM" id="SSF52440">
    <property type="entry name" value="PreATP-grasp domain"/>
    <property type="match status" value="1"/>
</dbReference>
<evidence type="ECO:0000259" key="10">
    <source>
        <dbReference type="PROSITE" id="PS50968"/>
    </source>
</evidence>
<dbReference type="PROSITE" id="PS50968">
    <property type="entry name" value="BIOTINYL_LIPOYL"/>
    <property type="match status" value="1"/>
</dbReference>
<dbReference type="AlphaFoldDB" id="A0A1H1X3Q2"/>
<dbReference type="EC" id="6.3.4.14" evidence="2"/>
<feature type="region of interest" description="Disordered" evidence="9">
    <location>
        <begin position="139"/>
        <end position="158"/>
    </location>
</feature>
<keyword evidence="3" id="KW-0436">Ligase</keyword>
<dbReference type="SUPFAM" id="SSF56059">
    <property type="entry name" value="Glutathione synthetase ATP-binding domain-like"/>
    <property type="match status" value="1"/>
</dbReference>
<dbReference type="PANTHER" id="PTHR18866">
    <property type="entry name" value="CARBOXYLASE:PYRUVATE/ACETYL-COA/PROPIONYL-COA CARBOXYLASE"/>
    <property type="match status" value="1"/>
</dbReference>
<dbReference type="FunFam" id="3.30.470.20:FF:000028">
    <property type="entry name" value="Methylcrotonoyl-CoA carboxylase subunit alpha, mitochondrial"/>
    <property type="match status" value="1"/>
</dbReference>
<evidence type="ECO:0000259" key="12">
    <source>
        <dbReference type="PROSITE" id="PS50979"/>
    </source>
</evidence>
<evidence type="ECO:0000256" key="5">
    <source>
        <dbReference type="ARBA" id="ARBA00022840"/>
    </source>
</evidence>
<evidence type="ECO:0000256" key="3">
    <source>
        <dbReference type="ARBA" id="ARBA00022598"/>
    </source>
</evidence>
<dbReference type="InterPro" id="IPR000089">
    <property type="entry name" value="Biotin_lipoyl"/>
</dbReference>
<keyword evidence="6" id="KW-0092">Biotin</keyword>
<comment type="pathway">
    <text evidence="7">Amino-acid degradation; L-leucine degradation.</text>
</comment>
<keyword evidence="4 8" id="KW-0547">Nucleotide-binding</keyword>
<dbReference type="InterPro" id="IPR005482">
    <property type="entry name" value="Biotin_COase_C"/>
</dbReference>
<dbReference type="Gene3D" id="3.30.470.20">
    <property type="entry name" value="ATP-grasp fold, B domain"/>
    <property type="match status" value="1"/>
</dbReference>
<evidence type="ECO:0000256" key="1">
    <source>
        <dbReference type="ARBA" id="ARBA00001953"/>
    </source>
</evidence>
<keyword evidence="5 8" id="KW-0067">ATP-binding</keyword>
<dbReference type="Pfam" id="PF02785">
    <property type="entry name" value="Biotin_carb_C"/>
    <property type="match status" value="1"/>
</dbReference>
<dbReference type="CDD" id="cd06850">
    <property type="entry name" value="biotinyl_domain"/>
    <property type="match status" value="1"/>
</dbReference>
<proteinExistence type="predicted"/>
<dbReference type="Pfam" id="PF00364">
    <property type="entry name" value="Biotin_lipoyl"/>
    <property type="match status" value="1"/>
</dbReference>
<evidence type="ECO:0000256" key="4">
    <source>
        <dbReference type="ARBA" id="ARBA00022741"/>
    </source>
</evidence>
<dbReference type="InterPro" id="IPR011761">
    <property type="entry name" value="ATP-grasp"/>
</dbReference>
<evidence type="ECO:0000259" key="11">
    <source>
        <dbReference type="PROSITE" id="PS50975"/>
    </source>
</evidence>
<evidence type="ECO:0000256" key="7">
    <source>
        <dbReference type="ARBA" id="ARBA00046317"/>
    </source>
</evidence>
<dbReference type="SMART" id="SM00878">
    <property type="entry name" value="Biotin_carb_C"/>
    <property type="match status" value="1"/>
</dbReference>
<dbReference type="InterPro" id="IPR005479">
    <property type="entry name" value="CPAse_ATP-bd"/>
</dbReference>
<dbReference type="PROSITE" id="PS00867">
    <property type="entry name" value="CPSASE_2"/>
    <property type="match status" value="1"/>
</dbReference>
<feature type="domain" description="ATP-grasp" evidence="11">
    <location>
        <begin position="135"/>
        <end position="341"/>
    </location>
</feature>
<dbReference type="OrthoDB" id="9760256at2"/>
<dbReference type="Gene3D" id="3.30.700.40">
    <property type="match status" value="1"/>
</dbReference>
<dbReference type="PROSITE" id="PS50979">
    <property type="entry name" value="BC"/>
    <property type="match status" value="1"/>
</dbReference>
<dbReference type="PANTHER" id="PTHR18866:SF33">
    <property type="entry name" value="METHYLCROTONOYL-COA CARBOXYLASE SUBUNIT ALPHA, MITOCHONDRIAL-RELATED"/>
    <property type="match status" value="1"/>
</dbReference>
<dbReference type="STRING" id="412690.SAMN04489834_2694"/>
<dbReference type="GO" id="GO:0005524">
    <property type="term" value="F:ATP binding"/>
    <property type="evidence" value="ECO:0007669"/>
    <property type="project" value="UniProtKB-UniRule"/>
</dbReference>
<dbReference type="GO" id="GO:0004075">
    <property type="term" value="F:biotin carboxylase activity"/>
    <property type="evidence" value="ECO:0007669"/>
    <property type="project" value="UniProtKB-EC"/>
</dbReference>
<sequence length="769" mass="79672">MSVEMNTGHATSALPPFRTVLVANRGEIACRVIATLQRLGIEAVAVYSDADRGAKHVALADLAIRIGPAPAAESYLNVDAVMAAVRASGADAVHPGYGFLSESPLLAAACAKAGVVFVGPGEEALRVMGDKIRSKRHVAGHGVPVTPGSEGHGSEGGVDSTDDAALAASAELLGYPVLIKPSAGGGGKGMHLVDSPEALPAALASARRTARAAFGDDTLFLEKFIAHPRHIEVQLLADGAGHTVHLGERECSLQRRQQKVVEEAPSPLLDAATRARIGEAACAVARSVGYVGAGTVEFLISDAAPDEFYFMEMNTRLQVEHPVTELVTGIDIVEWQLRVAAGQELPWRQEQIRLDGHAVEARIYAEDPASDFLPTSGRVLALAEAHGPGVRVDSSLLPGGEIGSHYDPMLAKVIAWAPDRASALARLDAALAHTVILGVDTNLAFLRGLLADPAVQAGALDTGLIARHLDAQATKSRAAAARVPGARAAAAQPAPPTDTAPAPALLGEMLAVAGALLHAEAPAAAGSPWQDRSGWRTGGAAAARPEALLVRHRGERAGAQAETAFEVRVVARSAGADHTAGGMTDHLTEHLAVAVRERGAEDGRMSAHTVSIAPAATAPSRATGVHVGIAVDGVQRRWSWARDGEDLLLSVEGESTRFTAVSREAELQGELARILAARAEQEGGVAASPELRTPTPGTVVQLHAASGDAVAAGAPIATVEAMKMEHQVTASVAGTVRLHVRLGDALRRDQLLASIDAQTPGQRQEIGNE</sequence>